<sequence length="100" mass="11665">MKEINKDKLKNIVSSIMLNPTNEVIENILQEWNILHENLAILDQLDLKNVEPLTHIDENKYIDFLREDKVDTSFSISKKDALKNAKEKDEDFIITVKVVN</sequence>
<protein>
    <submittedName>
        <fullName evidence="1">Aspartyl-tRNA(Asn) amidotransferase subunit C, Glutamyl-tRNA(Gln) amidotransferase subunit C</fullName>
    </submittedName>
</protein>
<comment type="caution">
    <text evidence="1">The sequence shown here is derived from an EMBL/GenBank/DDBJ whole genome shotgun (WGS) entry which is preliminary data.</text>
</comment>
<keyword evidence="2" id="KW-1185">Reference proteome</keyword>
<name>A0A0F5H028_9BACT</name>
<gene>
    <name evidence="1" type="ORF">MMELEA_00530</name>
</gene>
<dbReference type="EMBL" id="JZXN01000017">
    <property type="protein sequence ID" value="KKB26671.1"/>
    <property type="molecule type" value="Genomic_DNA"/>
</dbReference>
<proteinExistence type="predicted"/>
<accession>A0A0F5H028</accession>
<dbReference type="OrthoDB" id="401051at2"/>
<evidence type="ECO:0000313" key="2">
    <source>
        <dbReference type="Proteomes" id="UP000033750"/>
    </source>
</evidence>
<organism evidence="1 2">
    <name type="scientific">Mycoplasmopsis meleagridis ATCC 25294</name>
    <dbReference type="NCBI Taxonomy" id="1264554"/>
    <lineage>
        <taxon>Bacteria</taxon>
        <taxon>Bacillati</taxon>
        <taxon>Mycoplasmatota</taxon>
        <taxon>Mycoplasmoidales</taxon>
        <taxon>Metamycoplasmataceae</taxon>
        <taxon>Mycoplasmopsis</taxon>
    </lineage>
</organism>
<dbReference type="InterPro" id="IPR003837">
    <property type="entry name" value="GatC"/>
</dbReference>
<keyword evidence="1" id="KW-0808">Transferase</keyword>
<dbReference type="GO" id="GO:0006450">
    <property type="term" value="P:regulation of translational fidelity"/>
    <property type="evidence" value="ECO:0007669"/>
    <property type="project" value="InterPro"/>
</dbReference>
<reference evidence="1 2" key="1">
    <citation type="submission" date="2015-03" db="EMBL/GenBank/DDBJ databases">
        <title>Genome sequence of Mycoplasma meleagridis strain ATCC 25294.</title>
        <authorList>
            <person name="Yacoub E."/>
            <person name="Blanchard A."/>
            <person name="Sirand-Pugnet P."/>
            <person name="Mardassi B.B.A."/>
        </authorList>
    </citation>
    <scope>NUCLEOTIDE SEQUENCE [LARGE SCALE GENOMIC DNA]</scope>
    <source>
        <strain evidence="1 2">ATCC 25294</strain>
    </source>
</reference>
<dbReference type="SUPFAM" id="SSF141000">
    <property type="entry name" value="Glu-tRNAGln amidotransferase C subunit"/>
    <property type="match status" value="1"/>
</dbReference>
<evidence type="ECO:0000313" key="1">
    <source>
        <dbReference type="EMBL" id="KKB26671.1"/>
    </source>
</evidence>
<dbReference type="Proteomes" id="UP000033750">
    <property type="component" value="Unassembled WGS sequence"/>
</dbReference>
<dbReference type="PATRIC" id="fig|1264554.4.peg.83"/>
<dbReference type="GO" id="GO:0016740">
    <property type="term" value="F:transferase activity"/>
    <property type="evidence" value="ECO:0007669"/>
    <property type="project" value="UniProtKB-KW"/>
</dbReference>
<dbReference type="InterPro" id="IPR036113">
    <property type="entry name" value="Asp/Glu-ADT_sf_sub_c"/>
</dbReference>
<dbReference type="RefSeq" id="WP_046097016.1">
    <property type="nucleotide sequence ID" value="NZ_JZXN01000017.1"/>
</dbReference>
<dbReference type="STRING" id="29561.MM26B8_05220"/>
<dbReference type="AlphaFoldDB" id="A0A0F5H028"/>
<dbReference type="Pfam" id="PF02686">
    <property type="entry name" value="GatC"/>
    <property type="match status" value="1"/>
</dbReference>